<dbReference type="GO" id="GO:0016491">
    <property type="term" value="F:oxidoreductase activity"/>
    <property type="evidence" value="ECO:0007669"/>
    <property type="project" value="UniProtKB-KW"/>
</dbReference>
<evidence type="ECO:0000256" key="7">
    <source>
        <dbReference type="ARBA" id="ARBA00022448"/>
    </source>
</evidence>
<dbReference type="RefSeq" id="WP_011388958.1">
    <property type="nucleotide sequence ID" value="NC_007643.1"/>
</dbReference>
<evidence type="ECO:0000256" key="13">
    <source>
        <dbReference type="ARBA" id="ARBA00022989"/>
    </source>
</evidence>
<feature type="transmembrane region" description="Helical" evidence="16">
    <location>
        <begin position="67"/>
        <end position="88"/>
    </location>
</feature>
<evidence type="ECO:0000256" key="5">
    <source>
        <dbReference type="ARBA" id="ARBA00011558"/>
    </source>
</evidence>
<dbReference type="UniPathway" id="UPA00223"/>
<comment type="pathway">
    <text evidence="4">Carbohydrate metabolism; tricarboxylic acid cycle.</text>
</comment>
<dbReference type="Pfam" id="PF01127">
    <property type="entry name" value="Sdh_cyt"/>
    <property type="match status" value="1"/>
</dbReference>
<name>Q2RV41_RHORT</name>
<dbReference type="Proteomes" id="UP000001929">
    <property type="component" value="Chromosome"/>
</dbReference>
<evidence type="ECO:0000256" key="15">
    <source>
        <dbReference type="ARBA" id="ARBA00023136"/>
    </source>
</evidence>
<dbReference type="PATRIC" id="fig|269796.9.peg.1267"/>
<dbReference type="KEGG" id="rru:Rru_A1203"/>
<keyword evidence="15 16" id="KW-0472">Membrane</keyword>
<keyword evidence="14" id="KW-0408">Iron</keyword>
<dbReference type="GO" id="GO:0006099">
    <property type="term" value="P:tricarboxylic acid cycle"/>
    <property type="evidence" value="ECO:0007669"/>
    <property type="project" value="UniProtKB-UniPathway"/>
</dbReference>
<organism evidence="17 18">
    <name type="scientific">Rhodospirillum rubrum (strain ATCC 11170 / ATH 1.1.1 / DSM 467 / LMG 4362 / NCIMB 8255 / S1)</name>
    <dbReference type="NCBI Taxonomy" id="269796"/>
    <lineage>
        <taxon>Bacteria</taxon>
        <taxon>Pseudomonadati</taxon>
        <taxon>Pseudomonadota</taxon>
        <taxon>Alphaproteobacteria</taxon>
        <taxon>Rhodospirillales</taxon>
        <taxon>Rhodospirillaceae</taxon>
        <taxon>Rhodospirillum</taxon>
    </lineage>
</organism>
<dbReference type="GO" id="GO:0020037">
    <property type="term" value="F:heme binding"/>
    <property type="evidence" value="ECO:0007669"/>
    <property type="project" value="InterPro"/>
</dbReference>
<dbReference type="SUPFAM" id="SSF81343">
    <property type="entry name" value="Fumarate reductase respiratory complex transmembrane subunits"/>
    <property type="match status" value="1"/>
</dbReference>
<evidence type="ECO:0000256" key="10">
    <source>
        <dbReference type="ARBA" id="ARBA00022692"/>
    </source>
</evidence>
<dbReference type="Gene3D" id="1.20.1300.10">
    <property type="entry name" value="Fumarate reductase/succinate dehydrogenase, transmembrane subunit"/>
    <property type="match status" value="1"/>
</dbReference>
<dbReference type="HOGENOM" id="CLU_151315_0_0_5"/>
<evidence type="ECO:0000256" key="8">
    <source>
        <dbReference type="ARBA" id="ARBA00022532"/>
    </source>
</evidence>
<keyword evidence="18" id="KW-1185">Reference proteome</keyword>
<feature type="transmembrane region" description="Helical" evidence="16">
    <location>
        <begin position="31"/>
        <end position="55"/>
    </location>
</feature>
<feature type="transmembrane region" description="Helical" evidence="16">
    <location>
        <begin position="108"/>
        <end position="126"/>
    </location>
</feature>
<dbReference type="PhylomeDB" id="Q2RV41"/>
<keyword evidence="7" id="KW-0813">Transport</keyword>
<comment type="subcellular location">
    <subcellularLocation>
        <location evidence="3">Membrane</location>
        <topology evidence="3">Multi-pass membrane protein</topology>
    </subcellularLocation>
</comment>
<evidence type="ECO:0000256" key="4">
    <source>
        <dbReference type="ARBA" id="ARBA00005163"/>
    </source>
</evidence>
<dbReference type="GO" id="GO:0046872">
    <property type="term" value="F:metal ion binding"/>
    <property type="evidence" value="ECO:0007669"/>
    <property type="project" value="UniProtKB-KW"/>
</dbReference>
<comment type="subunit">
    <text evidence="5">Part of an enzyme complex containing four subunits: a flavoprotein, an iron-sulfur protein, plus two membrane-anchoring proteins, SdhC and SdhD.</text>
</comment>
<dbReference type="CDD" id="cd03495">
    <property type="entry name" value="SQR_TypeC_SdhD_like"/>
    <property type="match status" value="1"/>
</dbReference>
<keyword evidence="9" id="KW-0349">Heme</keyword>
<dbReference type="AlphaFoldDB" id="Q2RV41"/>
<dbReference type="GO" id="GO:0016020">
    <property type="term" value="C:membrane"/>
    <property type="evidence" value="ECO:0007669"/>
    <property type="project" value="UniProtKB-SubCell"/>
</dbReference>
<comment type="function">
    <text evidence="2">Membrane-anchoring subunit of succinate dehydrogenase (SDH).</text>
</comment>
<keyword evidence="13 16" id="KW-1133">Transmembrane helix</keyword>
<dbReference type="InterPro" id="IPR034804">
    <property type="entry name" value="SQR/QFR_C/D"/>
</dbReference>
<accession>Q2RV41</accession>
<keyword evidence="12" id="KW-0249">Electron transport</keyword>
<evidence type="ECO:0000256" key="14">
    <source>
        <dbReference type="ARBA" id="ARBA00023004"/>
    </source>
</evidence>
<evidence type="ECO:0000256" key="12">
    <source>
        <dbReference type="ARBA" id="ARBA00022982"/>
    </source>
</evidence>
<keyword evidence="17" id="KW-0560">Oxidoreductase</keyword>
<reference evidence="17 18" key="1">
    <citation type="journal article" date="2011" name="Stand. Genomic Sci.">
        <title>Complete genome sequence of Rhodospirillum rubrum type strain (S1).</title>
        <authorList>
            <person name="Munk A.C."/>
            <person name="Copeland A."/>
            <person name="Lucas S."/>
            <person name="Lapidus A."/>
            <person name="Del Rio T.G."/>
            <person name="Barry K."/>
            <person name="Detter J.C."/>
            <person name="Hammon N."/>
            <person name="Israni S."/>
            <person name="Pitluck S."/>
            <person name="Brettin T."/>
            <person name="Bruce D."/>
            <person name="Han C."/>
            <person name="Tapia R."/>
            <person name="Gilna P."/>
            <person name="Schmutz J."/>
            <person name="Larimer F."/>
            <person name="Land M."/>
            <person name="Kyrpides N.C."/>
            <person name="Mavromatis K."/>
            <person name="Richardson P."/>
            <person name="Rohde M."/>
            <person name="Goker M."/>
            <person name="Klenk H.P."/>
            <person name="Zhang Y."/>
            <person name="Roberts G.P."/>
            <person name="Reslewic S."/>
            <person name="Schwartz D.C."/>
        </authorList>
    </citation>
    <scope>NUCLEOTIDE SEQUENCE [LARGE SCALE GENOMIC DNA]</scope>
    <source>
        <strain evidence="18">ATCC 11170 / ATH 1.1.1 / DSM 467 / LMG 4362 / NCIMB 8255 / S1</strain>
    </source>
</reference>
<proteinExistence type="predicted"/>
<keyword evidence="10 16" id="KW-0812">Transmembrane</keyword>
<evidence type="ECO:0000256" key="2">
    <source>
        <dbReference type="ARBA" id="ARBA00004050"/>
    </source>
</evidence>
<dbReference type="EMBL" id="CP000230">
    <property type="protein sequence ID" value="ABC22004.1"/>
    <property type="molecule type" value="Genomic_DNA"/>
</dbReference>
<evidence type="ECO:0000256" key="3">
    <source>
        <dbReference type="ARBA" id="ARBA00004141"/>
    </source>
</evidence>
<sequence>MSLRSPLGRARGLGSAKAGAANHWMAERLPAIALVPLALWFVFVAIISNLGASYAQIQAFMAVPLNATLMLLTVFCAFFHGALGLIVIIEDYVQNHAVKNALVFGTKLYALFGAVLAAVSILKLTFGG</sequence>
<keyword evidence="11" id="KW-0479">Metal-binding</keyword>
<dbReference type="eggNOG" id="COG2142">
    <property type="taxonomic scope" value="Bacteria"/>
</dbReference>
<comment type="cofactor">
    <cofactor evidence="1">
        <name>heme</name>
        <dbReference type="ChEBI" id="CHEBI:30413"/>
    </cofactor>
</comment>
<gene>
    <name evidence="17" type="ordered locus">Rru_A1203</name>
</gene>
<dbReference type="InterPro" id="IPR000701">
    <property type="entry name" value="SuccDH_FuR_B_TM-su"/>
</dbReference>
<protein>
    <recommendedName>
        <fullName evidence="6">Succinate dehydrogenase hydrophobic membrane anchor subunit</fullName>
    </recommendedName>
</protein>
<dbReference type="EnsemblBacteria" id="ABC22004">
    <property type="protein sequence ID" value="ABC22004"/>
    <property type="gene ID" value="Rru_A1203"/>
</dbReference>
<evidence type="ECO:0000256" key="9">
    <source>
        <dbReference type="ARBA" id="ARBA00022617"/>
    </source>
</evidence>
<evidence type="ECO:0000256" key="1">
    <source>
        <dbReference type="ARBA" id="ARBA00001971"/>
    </source>
</evidence>
<evidence type="ECO:0000256" key="6">
    <source>
        <dbReference type="ARBA" id="ARBA00019425"/>
    </source>
</evidence>
<evidence type="ECO:0000256" key="16">
    <source>
        <dbReference type="SAM" id="Phobius"/>
    </source>
</evidence>
<evidence type="ECO:0000313" key="17">
    <source>
        <dbReference type="EMBL" id="ABC22004.1"/>
    </source>
</evidence>
<dbReference type="InterPro" id="IPR014312">
    <property type="entry name" value="Succ_DH_anchor"/>
</dbReference>
<evidence type="ECO:0000256" key="11">
    <source>
        <dbReference type="ARBA" id="ARBA00022723"/>
    </source>
</evidence>
<dbReference type="STRING" id="269796.Rru_A1203"/>
<evidence type="ECO:0000313" key="18">
    <source>
        <dbReference type="Proteomes" id="UP000001929"/>
    </source>
</evidence>
<keyword evidence="8" id="KW-0816">Tricarboxylic acid cycle</keyword>
<dbReference type="NCBIfam" id="TIGR02968">
    <property type="entry name" value="succ_dehyd_anc"/>
    <property type="match status" value="1"/>
</dbReference>